<accession>A0A1A9VC51</accession>
<dbReference type="AlphaFoldDB" id="A0A1A9VC51"/>
<protein>
    <submittedName>
        <fullName evidence="1">Uncharacterized protein</fullName>
    </submittedName>
</protein>
<evidence type="ECO:0000313" key="2">
    <source>
        <dbReference type="Proteomes" id="UP000078200"/>
    </source>
</evidence>
<keyword evidence="2" id="KW-1185">Reference proteome</keyword>
<organism evidence="1 2">
    <name type="scientific">Glossina austeni</name>
    <name type="common">Savannah tsetse fly</name>
    <dbReference type="NCBI Taxonomy" id="7395"/>
    <lineage>
        <taxon>Eukaryota</taxon>
        <taxon>Metazoa</taxon>
        <taxon>Ecdysozoa</taxon>
        <taxon>Arthropoda</taxon>
        <taxon>Hexapoda</taxon>
        <taxon>Insecta</taxon>
        <taxon>Pterygota</taxon>
        <taxon>Neoptera</taxon>
        <taxon>Endopterygota</taxon>
        <taxon>Diptera</taxon>
        <taxon>Brachycera</taxon>
        <taxon>Muscomorpha</taxon>
        <taxon>Hippoboscoidea</taxon>
        <taxon>Glossinidae</taxon>
        <taxon>Glossina</taxon>
    </lineage>
</organism>
<evidence type="ECO:0000313" key="1">
    <source>
        <dbReference type="EnsemblMetazoa" id="GAUT032579-PA"/>
    </source>
</evidence>
<dbReference type="Proteomes" id="UP000078200">
    <property type="component" value="Unassembled WGS sequence"/>
</dbReference>
<proteinExistence type="predicted"/>
<reference evidence="1" key="1">
    <citation type="submission" date="2020-05" db="UniProtKB">
        <authorList>
            <consortium name="EnsemblMetazoa"/>
        </authorList>
    </citation>
    <scope>IDENTIFICATION</scope>
    <source>
        <strain evidence="1">TTRI</strain>
    </source>
</reference>
<dbReference type="VEuPathDB" id="VectorBase:GAUT032579"/>
<name>A0A1A9VC51_GLOAU</name>
<dbReference type="EnsemblMetazoa" id="GAUT032579-RA">
    <property type="protein sequence ID" value="GAUT032579-PA"/>
    <property type="gene ID" value="GAUT032579"/>
</dbReference>
<sequence>MLCIEHNHHHQTNTITVNHHHRRVGYGAIRAATANGPKQLCIIIIEEFSKLKVNSEGIKNSKLPYTRIRYFEEYAKQRDNKKTKKKNTFLYEHPLCSLSALLCDTDMLIYCTSYGQRSKTINNTLAAVVVMNKYEKYQLIRIRWEQYKKMTAWLTARKWVSFRVA</sequence>